<evidence type="ECO:0000313" key="3">
    <source>
        <dbReference type="Proteomes" id="UP001626550"/>
    </source>
</evidence>
<protein>
    <submittedName>
        <fullName evidence="2">Uncharacterized protein</fullName>
    </submittedName>
</protein>
<sequence>MKTNTLCSDPLHTSLTVDALPKRILSYDHLSFGVKQSIINYCKPPPPRTPRYACPEITINLNSQSLIYNLPHDSKYNRTTSLNLSVYCSDKQRFAQRNYRNFDKHILEKVVLRWQIADLFNLTSFAPFEDTISLDNDSSHANINLFAKNVVGNFCLASDGIWCDQVPKNEAFMRGCIRGKICDSFFDCPVQKIIQNETTIFLSQDEQNCPCDNRQKVLALIPAFLMCALVRICMQKRRLDLDDDEAEMGQEINSYKQQADFTNPASWSGLCSWPSEDNFEKAPYDESNEQACLLTPQDPTSHSRSLMAVDEQEEFAYHSTSRESTPKPQESLEETTPTVMSRAGELMSTSLYDYPSEPPPSERASYIRSASQEDEEEPTTKRKRWKRRAKARISALVQTLSELVSPTYDYSEESDDYTYHYPHYATQEDPVKEQEEIVELAQSTEDAIRSEIAIAESSA</sequence>
<dbReference type="Proteomes" id="UP001626550">
    <property type="component" value="Unassembled WGS sequence"/>
</dbReference>
<organism evidence="2 3">
    <name type="scientific">Cichlidogyrus casuarinus</name>
    <dbReference type="NCBI Taxonomy" id="1844966"/>
    <lineage>
        <taxon>Eukaryota</taxon>
        <taxon>Metazoa</taxon>
        <taxon>Spiralia</taxon>
        <taxon>Lophotrochozoa</taxon>
        <taxon>Platyhelminthes</taxon>
        <taxon>Monogenea</taxon>
        <taxon>Monopisthocotylea</taxon>
        <taxon>Dactylogyridea</taxon>
        <taxon>Ancyrocephalidae</taxon>
        <taxon>Cichlidogyrus</taxon>
    </lineage>
</organism>
<comment type="caution">
    <text evidence="2">The sequence shown here is derived from an EMBL/GenBank/DDBJ whole genome shotgun (WGS) entry which is preliminary data.</text>
</comment>
<gene>
    <name evidence="2" type="ORF">Ciccas_006043</name>
</gene>
<evidence type="ECO:0000256" key="1">
    <source>
        <dbReference type="SAM" id="MobiDB-lite"/>
    </source>
</evidence>
<proteinExistence type="predicted"/>
<accession>A0ABD2Q9C0</accession>
<evidence type="ECO:0000313" key="2">
    <source>
        <dbReference type="EMBL" id="KAL3315326.1"/>
    </source>
</evidence>
<name>A0ABD2Q9C0_9PLAT</name>
<feature type="compositionally biased region" description="Polar residues" evidence="1">
    <location>
        <begin position="326"/>
        <end position="339"/>
    </location>
</feature>
<dbReference type="AlphaFoldDB" id="A0ABD2Q9C0"/>
<reference evidence="2 3" key="1">
    <citation type="submission" date="2024-11" db="EMBL/GenBank/DDBJ databases">
        <title>Adaptive evolution of stress response genes in parasites aligns with host niche diversity.</title>
        <authorList>
            <person name="Hahn C."/>
            <person name="Resl P."/>
        </authorList>
    </citation>
    <scope>NUCLEOTIDE SEQUENCE [LARGE SCALE GENOMIC DNA]</scope>
    <source>
        <strain evidence="2">EGGRZ-B1_66</strain>
        <tissue evidence="2">Body</tissue>
    </source>
</reference>
<dbReference type="EMBL" id="JBJKFK010000775">
    <property type="protein sequence ID" value="KAL3315326.1"/>
    <property type="molecule type" value="Genomic_DNA"/>
</dbReference>
<keyword evidence="3" id="KW-1185">Reference proteome</keyword>
<feature type="region of interest" description="Disordered" evidence="1">
    <location>
        <begin position="314"/>
        <end position="385"/>
    </location>
</feature>